<evidence type="ECO:0008006" key="3">
    <source>
        <dbReference type="Google" id="ProtNLM"/>
    </source>
</evidence>
<dbReference type="AlphaFoldDB" id="A0A926HSH4"/>
<comment type="caution">
    <text evidence="1">The sequence shown here is derived from an EMBL/GenBank/DDBJ whole genome shotgun (WGS) entry which is preliminary data.</text>
</comment>
<proteinExistence type="predicted"/>
<dbReference type="Gene3D" id="3.20.20.80">
    <property type="entry name" value="Glycosidases"/>
    <property type="match status" value="1"/>
</dbReference>
<dbReference type="EMBL" id="JACRSN010000009">
    <property type="protein sequence ID" value="MBC8533840.1"/>
    <property type="molecule type" value="Genomic_DNA"/>
</dbReference>
<dbReference type="SUPFAM" id="SSF51445">
    <property type="entry name" value="(Trans)glycosidases"/>
    <property type="match status" value="1"/>
</dbReference>
<name>A0A926HSH4_9FIRM</name>
<evidence type="ECO:0000313" key="2">
    <source>
        <dbReference type="Proteomes" id="UP000651482"/>
    </source>
</evidence>
<protein>
    <recommendedName>
        <fullName evidence="3">Glycoside hydrolase family 5 domain-containing protein</fullName>
    </recommendedName>
</protein>
<sequence length="324" mass="37726">MNYAEVRGFNYQPSYGSTSLENWVNYRPDIVELELRRGKAYFPKFNTVRYWLSWDAYYRKPEVFKANFEKSLQIADSLGLKVIPCLFNRWHDQTGYDNGGVYLENIAMPDCWAYYRPLYLEYVIDLVSAHREDPRILVWDLCNEPFSYRAVTEQIRPFVQLELDWLTEMYTCVKTLHARAPVGVSIHQDHGREGLERINAVSDVLLIHPYYACDPETIFDPELRAAYIQNVEMMCAFGKEAGKPMLVTETCWGAMRDEDRVEIIRFTLDTLTKHGLGFVVHALHYSKVADLHDTEDGFVGAPYNLAFTRKDGAIRPGHEIFNQY</sequence>
<gene>
    <name evidence="1" type="ORF">IAG03_07445</name>
</gene>
<dbReference type="RefSeq" id="WP_249319495.1">
    <property type="nucleotide sequence ID" value="NZ_JACRSN010000009.1"/>
</dbReference>
<accession>A0A926HSH4</accession>
<dbReference type="Proteomes" id="UP000651482">
    <property type="component" value="Unassembled WGS sequence"/>
</dbReference>
<keyword evidence="2" id="KW-1185">Reference proteome</keyword>
<reference evidence="1" key="1">
    <citation type="submission" date="2020-08" db="EMBL/GenBank/DDBJ databases">
        <title>Genome public.</title>
        <authorList>
            <person name="Liu C."/>
            <person name="Sun Q."/>
        </authorList>
    </citation>
    <scope>NUCLEOTIDE SEQUENCE</scope>
    <source>
        <strain evidence="1">NSJ-40</strain>
    </source>
</reference>
<dbReference type="InterPro" id="IPR017853">
    <property type="entry name" value="GH"/>
</dbReference>
<evidence type="ECO:0000313" key="1">
    <source>
        <dbReference type="EMBL" id="MBC8533840.1"/>
    </source>
</evidence>
<organism evidence="1 2">
    <name type="scientific">Yeguia hominis</name>
    <dbReference type="NCBI Taxonomy" id="2763662"/>
    <lineage>
        <taxon>Bacteria</taxon>
        <taxon>Bacillati</taxon>
        <taxon>Bacillota</taxon>
        <taxon>Clostridia</taxon>
        <taxon>Eubacteriales</taxon>
        <taxon>Yeguiaceae</taxon>
        <taxon>Yeguia</taxon>
    </lineage>
</organism>